<keyword evidence="6" id="KW-0539">Nucleus</keyword>
<feature type="domain" description="Histone deacetylase complex subunit SAP30 Sin3 binding" evidence="8">
    <location>
        <begin position="643"/>
        <end position="696"/>
    </location>
</feature>
<reference evidence="9 10" key="1">
    <citation type="journal article" date="2018" name="Mol. Plant">
        <title>The genome of Artemisia annua provides insight into the evolution of Asteraceae family and artemisinin biosynthesis.</title>
        <authorList>
            <person name="Shen Q."/>
            <person name="Zhang L."/>
            <person name="Liao Z."/>
            <person name="Wang S."/>
            <person name="Yan T."/>
            <person name="Shi P."/>
            <person name="Liu M."/>
            <person name="Fu X."/>
            <person name="Pan Q."/>
            <person name="Wang Y."/>
            <person name="Lv Z."/>
            <person name="Lu X."/>
            <person name="Zhang F."/>
            <person name="Jiang W."/>
            <person name="Ma Y."/>
            <person name="Chen M."/>
            <person name="Hao X."/>
            <person name="Li L."/>
            <person name="Tang Y."/>
            <person name="Lv G."/>
            <person name="Zhou Y."/>
            <person name="Sun X."/>
            <person name="Brodelius P.E."/>
            <person name="Rose J.K.C."/>
            <person name="Tang K."/>
        </authorList>
    </citation>
    <scope>NUCLEOTIDE SEQUENCE [LARGE SCALE GENOMIC DNA]</scope>
    <source>
        <strain evidence="10">cv. Huhao1</strain>
        <tissue evidence="9">Leaf</tissue>
    </source>
</reference>
<dbReference type="Proteomes" id="UP000245207">
    <property type="component" value="Unassembled WGS sequence"/>
</dbReference>
<keyword evidence="10" id="KW-1185">Reference proteome</keyword>
<dbReference type="OrthoDB" id="498664at2759"/>
<feature type="region of interest" description="Disordered" evidence="7">
    <location>
        <begin position="49"/>
        <end position="78"/>
    </location>
</feature>
<dbReference type="InterPro" id="IPR025718">
    <property type="entry name" value="SAP30_Sin3-bd"/>
</dbReference>
<comment type="similarity">
    <text evidence="2">Belongs to the SAP30 family.</text>
</comment>
<feature type="region of interest" description="Disordered" evidence="7">
    <location>
        <begin position="564"/>
        <end position="609"/>
    </location>
</feature>
<feature type="compositionally biased region" description="Basic and acidic residues" evidence="7">
    <location>
        <begin position="590"/>
        <end position="599"/>
    </location>
</feature>
<evidence type="ECO:0000259" key="8">
    <source>
        <dbReference type="Pfam" id="PF13867"/>
    </source>
</evidence>
<evidence type="ECO:0000313" key="9">
    <source>
        <dbReference type="EMBL" id="PWA62730.1"/>
    </source>
</evidence>
<proteinExistence type="inferred from homology"/>
<feature type="compositionally biased region" description="Basic residues" evidence="7">
    <location>
        <begin position="60"/>
        <end position="69"/>
    </location>
</feature>
<dbReference type="InterPro" id="IPR038291">
    <property type="entry name" value="SAP30_C_sf"/>
</dbReference>
<evidence type="ECO:0000256" key="2">
    <source>
        <dbReference type="ARBA" id="ARBA00006283"/>
    </source>
</evidence>
<evidence type="ECO:0000256" key="1">
    <source>
        <dbReference type="ARBA" id="ARBA00004123"/>
    </source>
</evidence>
<dbReference type="Gene3D" id="6.10.160.20">
    <property type="match status" value="1"/>
</dbReference>
<dbReference type="GO" id="GO:0000118">
    <property type="term" value="C:histone deacetylase complex"/>
    <property type="evidence" value="ECO:0007669"/>
    <property type="project" value="TreeGrafter"/>
</dbReference>
<dbReference type="STRING" id="35608.A0A2U1MN90"/>
<sequence>MSGGHGGWHWLVLKNGIEVKLQRNALSVIEAPTGDEKDEDLEIEDSESNFSDLDFDDHHKSHRSRHHTLKPTGSAHKTVNQSFSCDSQLKSAVPISHGSTMVVEEVTMDYSNGGGGCEGEDETGILPGHTKVVITGNNRTKSVLVGLQGVVKTAAGRGWHWLVLSNGMEVKLHRSALSVIAAPTGDEKDEDLELENSQQNIGWEEIEDETGILPRHTKVVITGNNRTKSVLVGLQGVVKRAAGRGWHWLVLSNGLEVKLQRSALSVIATPTGDEKNVDLELENSQLNISDLAFDDESHKSRHHTVKPTVSAHKTISRSLSRDSQLKSVVTIPHESMMVAEEITMDDSDGGGGCEEELGVLPPHTKVVVTGNNRTKSLFVGLQGVVKTSGGIGGWHWLVLSNGMEIKLQRNALSVIEAPTGDENDEDLEIENSQWDVSDLAFDDGCKSHRLRHRALKPTESSHKTISRTLSCDTQLKDSITTSHGSMVMEDITMEDNDDGCEENDLTELPPNTRVVITGNNRTKSVLIGQEGVVKMAVGQGGWHWLVLKNGKEVNLQRNALTVIKAPSGNDNDKDLEIENSQRNVSDLASDDGRKSDRSRHCALKPTGSAHKTISRSVSCDLRLKRSVTTRTRNGSMKVDLGKLEMTALKRYWRHFNLMDGSPNPSREQLLDVVQKHFMSEKLDELQVIAGFVQAAKKLKAMYK</sequence>
<dbReference type="AlphaFoldDB" id="A0A2U1MN90"/>
<evidence type="ECO:0000256" key="7">
    <source>
        <dbReference type="SAM" id="MobiDB-lite"/>
    </source>
</evidence>
<comment type="subcellular location">
    <subcellularLocation>
        <location evidence="1">Nucleus</location>
    </subcellularLocation>
</comment>
<dbReference type="GO" id="GO:0006355">
    <property type="term" value="P:regulation of DNA-templated transcription"/>
    <property type="evidence" value="ECO:0007669"/>
    <property type="project" value="TreeGrafter"/>
</dbReference>
<dbReference type="GO" id="GO:0003712">
    <property type="term" value="F:transcription coregulator activity"/>
    <property type="evidence" value="ECO:0007669"/>
    <property type="project" value="TreeGrafter"/>
</dbReference>
<gene>
    <name evidence="9" type="ORF">CTI12_AA237790</name>
</gene>
<dbReference type="InterPro" id="IPR024145">
    <property type="entry name" value="His_deAcase_SAP30/SAP30L"/>
</dbReference>
<keyword evidence="3" id="KW-0678">Repressor</keyword>
<dbReference type="PANTHER" id="PTHR13286:SF6">
    <property type="entry name" value="HISTONE DEACETYLASE COMPLEX SUBUNIT SAP30L-RELATED"/>
    <property type="match status" value="1"/>
</dbReference>
<accession>A0A2U1MN90</accession>
<evidence type="ECO:0000256" key="6">
    <source>
        <dbReference type="ARBA" id="ARBA00023242"/>
    </source>
</evidence>
<keyword evidence="4" id="KW-0805">Transcription regulation</keyword>
<comment type="caution">
    <text evidence="9">The sequence shown here is derived from an EMBL/GenBank/DDBJ whole genome shotgun (WGS) entry which is preliminary data.</text>
</comment>
<evidence type="ECO:0000313" key="10">
    <source>
        <dbReference type="Proteomes" id="UP000245207"/>
    </source>
</evidence>
<name>A0A2U1MN90_ARTAN</name>
<dbReference type="Pfam" id="PF13867">
    <property type="entry name" value="SAP30_Sin3_bdg"/>
    <property type="match status" value="1"/>
</dbReference>
<evidence type="ECO:0000256" key="4">
    <source>
        <dbReference type="ARBA" id="ARBA00023015"/>
    </source>
</evidence>
<dbReference type="PANTHER" id="PTHR13286">
    <property type="entry name" value="SAP30"/>
    <property type="match status" value="1"/>
</dbReference>
<keyword evidence="5" id="KW-0804">Transcription</keyword>
<evidence type="ECO:0000256" key="5">
    <source>
        <dbReference type="ARBA" id="ARBA00023163"/>
    </source>
</evidence>
<protein>
    <recommendedName>
        <fullName evidence="8">Histone deacetylase complex subunit SAP30 Sin3 binding domain-containing protein</fullName>
    </recommendedName>
</protein>
<organism evidence="9 10">
    <name type="scientific">Artemisia annua</name>
    <name type="common">Sweet wormwood</name>
    <dbReference type="NCBI Taxonomy" id="35608"/>
    <lineage>
        <taxon>Eukaryota</taxon>
        <taxon>Viridiplantae</taxon>
        <taxon>Streptophyta</taxon>
        <taxon>Embryophyta</taxon>
        <taxon>Tracheophyta</taxon>
        <taxon>Spermatophyta</taxon>
        <taxon>Magnoliopsida</taxon>
        <taxon>eudicotyledons</taxon>
        <taxon>Gunneridae</taxon>
        <taxon>Pentapetalae</taxon>
        <taxon>asterids</taxon>
        <taxon>campanulids</taxon>
        <taxon>Asterales</taxon>
        <taxon>Asteraceae</taxon>
        <taxon>Asteroideae</taxon>
        <taxon>Anthemideae</taxon>
        <taxon>Artemisiinae</taxon>
        <taxon>Artemisia</taxon>
    </lineage>
</organism>
<evidence type="ECO:0000256" key="3">
    <source>
        <dbReference type="ARBA" id="ARBA00022491"/>
    </source>
</evidence>
<dbReference type="EMBL" id="PKPP01004802">
    <property type="protein sequence ID" value="PWA62730.1"/>
    <property type="molecule type" value="Genomic_DNA"/>
</dbReference>